<sequence>IFSQTHEHYQFLIDIADLACKEGNTRLRDTARQILDLIPIDSYSTKTLNSCFTLLTANNEQPS</sequence>
<dbReference type="AlphaFoldDB" id="A0A8S3ANZ6"/>
<protein>
    <submittedName>
        <fullName evidence="1">Uncharacterized protein</fullName>
    </submittedName>
</protein>
<proteinExistence type="predicted"/>
<dbReference type="EMBL" id="CAJOBI010125881">
    <property type="protein sequence ID" value="CAF4700905.1"/>
    <property type="molecule type" value="Genomic_DNA"/>
</dbReference>
<dbReference type="EMBL" id="CAJOBI010167886">
    <property type="protein sequence ID" value="CAF4877362.1"/>
    <property type="molecule type" value="Genomic_DNA"/>
</dbReference>
<evidence type="ECO:0000313" key="3">
    <source>
        <dbReference type="Proteomes" id="UP000676336"/>
    </source>
</evidence>
<accession>A0A8S3ANZ6</accession>
<gene>
    <name evidence="1" type="ORF">SMN809_LOCUS43046</name>
    <name evidence="2" type="ORF">SMN809_LOCUS50651</name>
</gene>
<feature type="non-terminal residue" evidence="1">
    <location>
        <position position="63"/>
    </location>
</feature>
<feature type="non-terminal residue" evidence="1">
    <location>
        <position position="1"/>
    </location>
</feature>
<dbReference type="Proteomes" id="UP000676336">
    <property type="component" value="Unassembled WGS sequence"/>
</dbReference>
<reference evidence="1" key="1">
    <citation type="submission" date="2021-02" db="EMBL/GenBank/DDBJ databases">
        <authorList>
            <person name="Nowell W R."/>
        </authorList>
    </citation>
    <scope>NUCLEOTIDE SEQUENCE</scope>
</reference>
<name>A0A8S3ANZ6_9BILA</name>
<evidence type="ECO:0000313" key="1">
    <source>
        <dbReference type="EMBL" id="CAF4700905.1"/>
    </source>
</evidence>
<comment type="caution">
    <text evidence="1">The sequence shown here is derived from an EMBL/GenBank/DDBJ whole genome shotgun (WGS) entry which is preliminary data.</text>
</comment>
<organism evidence="1 3">
    <name type="scientific">Rotaria magnacalcarata</name>
    <dbReference type="NCBI Taxonomy" id="392030"/>
    <lineage>
        <taxon>Eukaryota</taxon>
        <taxon>Metazoa</taxon>
        <taxon>Spiralia</taxon>
        <taxon>Gnathifera</taxon>
        <taxon>Rotifera</taxon>
        <taxon>Eurotatoria</taxon>
        <taxon>Bdelloidea</taxon>
        <taxon>Philodinida</taxon>
        <taxon>Philodinidae</taxon>
        <taxon>Rotaria</taxon>
    </lineage>
</organism>
<evidence type="ECO:0000313" key="2">
    <source>
        <dbReference type="EMBL" id="CAF4877362.1"/>
    </source>
</evidence>